<name>A0ABR1P9V2_DIAER</name>
<accession>A0ABR1P9V2</accession>
<comment type="caution">
    <text evidence="2">The sequence shown here is derived from an EMBL/GenBank/DDBJ whole genome shotgun (WGS) entry which is preliminary data.</text>
</comment>
<sequence>MTGTSSVGPISVNGAGDQRNVKNSEVEHAERYEEGKVNSHNTDDSKDQRSIANRLAAEEKKDDEPKDDKETALSKKDPTLPAKAHGNEPSKGAKIDAELQAEEEETINKKKAGKTDSMPGKKN</sequence>
<organism evidence="2 3">
    <name type="scientific">Diaporthe eres</name>
    <name type="common">Phomopsis oblonga</name>
    <dbReference type="NCBI Taxonomy" id="83184"/>
    <lineage>
        <taxon>Eukaryota</taxon>
        <taxon>Fungi</taxon>
        <taxon>Dikarya</taxon>
        <taxon>Ascomycota</taxon>
        <taxon>Pezizomycotina</taxon>
        <taxon>Sordariomycetes</taxon>
        <taxon>Sordariomycetidae</taxon>
        <taxon>Diaporthales</taxon>
        <taxon>Diaporthaceae</taxon>
        <taxon>Diaporthe</taxon>
        <taxon>Diaporthe eres species complex</taxon>
    </lineage>
</organism>
<protein>
    <submittedName>
        <fullName evidence="2">Uncharacterized protein</fullName>
    </submittedName>
</protein>
<evidence type="ECO:0000313" key="3">
    <source>
        <dbReference type="Proteomes" id="UP001430848"/>
    </source>
</evidence>
<feature type="compositionally biased region" description="Basic and acidic residues" evidence="1">
    <location>
        <begin position="19"/>
        <end position="49"/>
    </location>
</feature>
<feature type="compositionally biased region" description="Basic and acidic residues" evidence="1">
    <location>
        <begin position="85"/>
        <end position="97"/>
    </location>
</feature>
<dbReference type="PANTHER" id="PTHR39475">
    <property type="entry name" value="CONIDIATION-SPECIFIC PROTEIN 6"/>
    <property type="match status" value="1"/>
</dbReference>
<feature type="region of interest" description="Disordered" evidence="1">
    <location>
        <begin position="1"/>
        <end position="123"/>
    </location>
</feature>
<evidence type="ECO:0000313" key="2">
    <source>
        <dbReference type="EMBL" id="KAK7729959.1"/>
    </source>
</evidence>
<keyword evidence="3" id="KW-1185">Reference proteome</keyword>
<gene>
    <name evidence="2" type="ORF">SLS63_006018</name>
</gene>
<reference evidence="2 3" key="1">
    <citation type="submission" date="2024-02" db="EMBL/GenBank/DDBJ databases">
        <title>De novo assembly and annotation of 12 fungi associated with fruit tree decline syndrome in Ontario, Canada.</title>
        <authorList>
            <person name="Sulman M."/>
            <person name="Ellouze W."/>
            <person name="Ilyukhin E."/>
        </authorList>
    </citation>
    <scope>NUCLEOTIDE SEQUENCE [LARGE SCALE GENOMIC DNA]</scope>
    <source>
        <strain evidence="2 3">M169</strain>
    </source>
</reference>
<dbReference type="Proteomes" id="UP001430848">
    <property type="component" value="Unassembled WGS sequence"/>
</dbReference>
<proteinExistence type="predicted"/>
<evidence type="ECO:0000256" key="1">
    <source>
        <dbReference type="SAM" id="MobiDB-lite"/>
    </source>
</evidence>
<dbReference type="EMBL" id="JAKNSF020000027">
    <property type="protein sequence ID" value="KAK7729959.1"/>
    <property type="molecule type" value="Genomic_DNA"/>
</dbReference>
<feature type="compositionally biased region" description="Basic and acidic residues" evidence="1">
    <location>
        <begin position="56"/>
        <end position="78"/>
    </location>
</feature>
<dbReference type="PANTHER" id="PTHR39475:SF1">
    <property type="entry name" value="CONIDIATION-SPECIFIC PROTEIN 6"/>
    <property type="match status" value="1"/>
</dbReference>